<keyword evidence="1" id="KW-0349">Heme</keyword>
<name>C7RU75_ACCRE</name>
<feature type="signal peptide" evidence="4">
    <location>
        <begin position="1"/>
        <end position="24"/>
    </location>
</feature>
<gene>
    <name evidence="6" type="ordered locus">CAP2UW1_2961</name>
</gene>
<reference evidence="6" key="1">
    <citation type="submission" date="2009-08" db="EMBL/GenBank/DDBJ databases">
        <authorList>
            <consortium name="US DOE Joint Genome Institute"/>
            <person name="Lucas S."/>
            <person name="Copeland A."/>
            <person name="Lapidus A."/>
            <person name="Glavina del Rio T."/>
            <person name="Dalin E."/>
            <person name="Tice H."/>
            <person name="Bruce D."/>
            <person name="Barry K."/>
            <person name="Pitluck S."/>
            <person name="Lowry S."/>
            <person name="Larimer F."/>
            <person name="Land M."/>
            <person name="Hauser L."/>
            <person name="Kyrpides N."/>
            <person name="Ivanova N."/>
            <person name="McMahon K.D."/>
            <person name="Hugenholtz P."/>
        </authorList>
    </citation>
    <scope>NUCLEOTIDE SEQUENCE</scope>
    <source>
        <strain evidence="6">UW-1</strain>
    </source>
</reference>
<dbReference type="eggNOG" id="COG2010">
    <property type="taxonomic scope" value="Bacteria"/>
</dbReference>
<dbReference type="Gene3D" id="1.10.760.10">
    <property type="entry name" value="Cytochrome c-like domain"/>
    <property type="match status" value="1"/>
</dbReference>
<dbReference type="EMBL" id="CP001715">
    <property type="protein sequence ID" value="ACV36239.1"/>
    <property type="molecule type" value="Genomic_DNA"/>
</dbReference>
<dbReference type="Pfam" id="PF00034">
    <property type="entry name" value="Cytochrom_C"/>
    <property type="match status" value="1"/>
</dbReference>
<reference evidence="6" key="2">
    <citation type="submission" date="2009-09" db="EMBL/GenBank/DDBJ databases">
        <title>Complete sequence of chromosome of Candidatus Accumulibacter phosphatis clade IIA str. UW-1.</title>
        <authorList>
            <consortium name="US DOE Joint Genome Institute"/>
            <person name="Martin H.G."/>
            <person name="Ivanova N."/>
            <person name="Kunin V."/>
            <person name="Warnecke F."/>
            <person name="Barry K."/>
            <person name="He S."/>
            <person name="Salamov A."/>
            <person name="Szeto E."/>
            <person name="Dalin E."/>
            <person name="Pangilinan J.L."/>
            <person name="Lapidus A."/>
            <person name="Lowry S."/>
            <person name="Kyrpides N.C."/>
            <person name="McMahon K.D."/>
            <person name="Hugenholtz P."/>
        </authorList>
    </citation>
    <scope>NUCLEOTIDE SEQUENCE [LARGE SCALE GENOMIC DNA]</scope>
    <source>
        <strain evidence="6">UW-1</strain>
    </source>
</reference>
<evidence type="ECO:0000256" key="3">
    <source>
        <dbReference type="ARBA" id="ARBA00023004"/>
    </source>
</evidence>
<protein>
    <recommendedName>
        <fullName evidence="5">Cytochrome c domain-containing protein</fullName>
    </recommendedName>
</protein>
<feature type="domain" description="Cytochrome c" evidence="5">
    <location>
        <begin position="30"/>
        <end position="70"/>
    </location>
</feature>
<evidence type="ECO:0000256" key="2">
    <source>
        <dbReference type="ARBA" id="ARBA00022723"/>
    </source>
</evidence>
<keyword evidence="4" id="KW-0732">Signal</keyword>
<sequence length="141" mass="15558" precursor="true">MNRTVFRRFVVAVSAAVFAGGAVAGERLDIGKREYEANCVVCHGVKGKGDGPFNQVLTIKTPDLTVLSKNNDGLFPVSRVLEVIDGRNVVKGHGTREMPIWGDIYTAQASPQFDDYPYNAALFVWARTLALIDYLNRLQVK</sequence>
<dbReference type="HOGENOM" id="CLU_131567_0_0_4"/>
<evidence type="ECO:0000256" key="4">
    <source>
        <dbReference type="SAM" id="SignalP"/>
    </source>
</evidence>
<organism evidence="6">
    <name type="scientific">Accumulibacter regalis</name>
    <dbReference type="NCBI Taxonomy" id="522306"/>
    <lineage>
        <taxon>Bacteria</taxon>
        <taxon>Pseudomonadati</taxon>
        <taxon>Pseudomonadota</taxon>
        <taxon>Betaproteobacteria</taxon>
        <taxon>Candidatus Accumulibacter</taxon>
    </lineage>
</organism>
<evidence type="ECO:0000313" key="6">
    <source>
        <dbReference type="EMBL" id="ACV36239.1"/>
    </source>
</evidence>
<evidence type="ECO:0000259" key="5">
    <source>
        <dbReference type="Pfam" id="PF00034"/>
    </source>
</evidence>
<evidence type="ECO:0000256" key="1">
    <source>
        <dbReference type="ARBA" id="ARBA00022617"/>
    </source>
</evidence>
<accession>C7RU75</accession>
<feature type="chain" id="PRO_5002981913" description="Cytochrome c domain-containing protein" evidence="4">
    <location>
        <begin position="25"/>
        <end position="141"/>
    </location>
</feature>
<dbReference type="AlphaFoldDB" id="C7RU75"/>
<dbReference type="GO" id="GO:0020037">
    <property type="term" value="F:heme binding"/>
    <property type="evidence" value="ECO:0007669"/>
    <property type="project" value="InterPro"/>
</dbReference>
<keyword evidence="3" id="KW-0408">Iron</keyword>
<proteinExistence type="predicted"/>
<dbReference type="OrthoDB" id="9765171at2"/>
<dbReference type="InterPro" id="IPR036909">
    <property type="entry name" value="Cyt_c-like_dom_sf"/>
</dbReference>
<dbReference type="KEGG" id="app:CAP2UW1_2961"/>
<keyword evidence="2" id="KW-0479">Metal-binding</keyword>
<dbReference type="InterPro" id="IPR009056">
    <property type="entry name" value="Cyt_c-like_dom"/>
</dbReference>
<dbReference type="SUPFAM" id="SSF46626">
    <property type="entry name" value="Cytochrome c"/>
    <property type="match status" value="1"/>
</dbReference>
<dbReference type="STRING" id="522306.CAP2UW1_2961"/>
<dbReference type="GO" id="GO:0046872">
    <property type="term" value="F:metal ion binding"/>
    <property type="evidence" value="ECO:0007669"/>
    <property type="project" value="UniProtKB-KW"/>
</dbReference>
<dbReference type="GO" id="GO:0009055">
    <property type="term" value="F:electron transfer activity"/>
    <property type="evidence" value="ECO:0007669"/>
    <property type="project" value="InterPro"/>
</dbReference>